<dbReference type="GO" id="GO:0097367">
    <property type="term" value="F:carbohydrate derivative binding"/>
    <property type="evidence" value="ECO:0007669"/>
    <property type="project" value="InterPro"/>
</dbReference>
<name>A0A7M4DGW7_9MICO</name>
<dbReference type="Gene3D" id="1.10.10.10">
    <property type="entry name" value="Winged helix-like DNA-binding domain superfamily/Winged helix DNA-binding domain"/>
    <property type="match status" value="1"/>
</dbReference>
<dbReference type="InterPro" id="IPR046348">
    <property type="entry name" value="SIS_dom_sf"/>
</dbReference>
<proteinExistence type="predicted"/>
<keyword evidence="1" id="KW-0805">Transcription regulation</keyword>
<dbReference type="InterPro" id="IPR035472">
    <property type="entry name" value="RpiR-like_SIS"/>
</dbReference>
<evidence type="ECO:0000256" key="1">
    <source>
        <dbReference type="ARBA" id="ARBA00023015"/>
    </source>
</evidence>
<gene>
    <name evidence="6" type="primary">rpiR_1</name>
    <name evidence="6" type="ORF">HALOF300_01364</name>
</gene>
<dbReference type="PROSITE" id="PS51071">
    <property type="entry name" value="HTH_RPIR"/>
    <property type="match status" value="1"/>
</dbReference>
<evidence type="ECO:0000256" key="3">
    <source>
        <dbReference type="ARBA" id="ARBA00023163"/>
    </source>
</evidence>
<accession>A0A7M4DGW7</accession>
<keyword evidence="3" id="KW-0804">Transcription</keyword>
<evidence type="ECO:0000259" key="4">
    <source>
        <dbReference type="PROSITE" id="PS51071"/>
    </source>
</evidence>
<dbReference type="PANTHER" id="PTHR30514:SF1">
    <property type="entry name" value="HTH-TYPE TRANSCRIPTIONAL REGULATOR HEXR-RELATED"/>
    <property type="match status" value="1"/>
</dbReference>
<dbReference type="PANTHER" id="PTHR30514">
    <property type="entry name" value="GLUCOKINASE"/>
    <property type="match status" value="1"/>
</dbReference>
<dbReference type="Gene3D" id="3.40.50.10490">
    <property type="entry name" value="Glucose-6-phosphate isomerase like protein, domain 1"/>
    <property type="match status" value="1"/>
</dbReference>
<dbReference type="InterPro" id="IPR001347">
    <property type="entry name" value="SIS_dom"/>
</dbReference>
<evidence type="ECO:0000259" key="5">
    <source>
        <dbReference type="PROSITE" id="PS51464"/>
    </source>
</evidence>
<dbReference type="SUPFAM" id="SSF53697">
    <property type="entry name" value="SIS domain"/>
    <property type="match status" value="1"/>
</dbReference>
<comment type="caution">
    <text evidence="6">The sequence shown here is derived from an EMBL/GenBank/DDBJ whole genome shotgun (WGS) entry which is preliminary data.</text>
</comment>
<dbReference type="GO" id="GO:0003700">
    <property type="term" value="F:DNA-binding transcription factor activity"/>
    <property type="evidence" value="ECO:0007669"/>
    <property type="project" value="InterPro"/>
</dbReference>
<dbReference type="InterPro" id="IPR047640">
    <property type="entry name" value="RpiR-like"/>
</dbReference>
<organism evidence="6 7">
    <name type="scientific">Occultella aeris</name>
    <dbReference type="NCBI Taxonomy" id="2761496"/>
    <lineage>
        <taxon>Bacteria</taxon>
        <taxon>Bacillati</taxon>
        <taxon>Actinomycetota</taxon>
        <taxon>Actinomycetes</taxon>
        <taxon>Micrococcales</taxon>
        <taxon>Ruaniaceae</taxon>
        <taxon>Occultella</taxon>
    </lineage>
</organism>
<dbReference type="Pfam" id="PF01418">
    <property type="entry name" value="HTH_6"/>
    <property type="match status" value="1"/>
</dbReference>
<dbReference type="EMBL" id="CACRYJ010000017">
    <property type="protein sequence ID" value="VZO36160.1"/>
    <property type="molecule type" value="Genomic_DNA"/>
</dbReference>
<evidence type="ECO:0000256" key="2">
    <source>
        <dbReference type="ARBA" id="ARBA00023125"/>
    </source>
</evidence>
<dbReference type="PROSITE" id="PS51464">
    <property type="entry name" value="SIS"/>
    <property type="match status" value="1"/>
</dbReference>
<dbReference type="Pfam" id="PF01380">
    <property type="entry name" value="SIS"/>
    <property type="match status" value="1"/>
</dbReference>
<feature type="domain" description="SIS" evidence="5">
    <location>
        <begin position="133"/>
        <end position="277"/>
    </location>
</feature>
<dbReference type="InterPro" id="IPR009057">
    <property type="entry name" value="Homeodomain-like_sf"/>
</dbReference>
<dbReference type="GO" id="GO:0003677">
    <property type="term" value="F:DNA binding"/>
    <property type="evidence" value="ECO:0007669"/>
    <property type="project" value="UniProtKB-KW"/>
</dbReference>
<evidence type="ECO:0000313" key="7">
    <source>
        <dbReference type="Proteomes" id="UP000419743"/>
    </source>
</evidence>
<dbReference type="RefSeq" id="WP_156740172.1">
    <property type="nucleotide sequence ID" value="NZ_CACRYJ010000017.1"/>
</dbReference>
<dbReference type="GO" id="GO:1901135">
    <property type="term" value="P:carbohydrate derivative metabolic process"/>
    <property type="evidence" value="ECO:0007669"/>
    <property type="project" value="InterPro"/>
</dbReference>
<dbReference type="InterPro" id="IPR000281">
    <property type="entry name" value="HTH_RpiR"/>
</dbReference>
<keyword evidence="2" id="KW-0238">DNA-binding</keyword>
<dbReference type="SUPFAM" id="SSF46689">
    <property type="entry name" value="Homeodomain-like"/>
    <property type="match status" value="1"/>
</dbReference>
<feature type="domain" description="HTH rpiR-type" evidence="4">
    <location>
        <begin position="8"/>
        <end position="84"/>
    </location>
</feature>
<reference evidence="6 7" key="1">
    <citation type="submission" date="2019-11" db="EMBL/GenBank/DDBJ databases">
        <authorList>
            <person name="Criscuolo A."/>
        </authorList>
    </citation>
    <scope>NUCLEOTIDE SEQUENCE [LARGE SCALE GENOMIC DNA]</scope>
    <source>
        <strain evidence="6">CIP111667</strain>
    </source>
</reference>
<dbReference type="InterPro" id="IPR036388">
    <property type="entry name" value="WH-like_DNA-bd_sf"/>
</dbReference>
<dbReference type="Proteomes" id="UP000419743">
    <property type="component" value="Unassembled WGS sequence"/>
</dbReference>
<sequence length="290" mass="30391">MSTHADSTSPLQALRDSLPTLTGATARAAAHIVADPATAGRESITRLAEAAGVSAATLTRLADLLGFDGFPALRAAIATEHGREVQGGWQRDIGTEIGPNDPPEQVLGVLVAAQHRAARQAMGAVDLRTADRVADWIAHAARIHLYGEWGDSVALHELYLRLLRIGRPVWWHEGAQAARVAAGLVGAGDVALALSRSGRDEIALDFLARARANGAHSVVITGDPTAQLATDADATLYTGTREGTAWTDHFAGRVGDTLTAALLWVLVAQRVPDAVGIPQNPTTITIGDTQ</sequence>
<keyword evidence="7" id="KW-1185">Reference proteome</keyword>
<dbReference type="CDD" id="cd05013">
    <property type="entry name" value="SIS_RpiR"/>
    <property type="match status" value="1"/>
</dbReference>
<protein>
    <submittedName>
        <fullName evidence="6">HTH-type transcriptional regulator RpiR</fullName>
    </submittedName>
</protein>
<evidence type="ECO:0000313" key="6">
    <source>
        <dbReference type="EMBL" id="VZO36160.1"/>
    </source>
</evidence>
<dbReference type="AlphaFoldDB" id="A0A7M4DGW7"/>